<organism evidence="2 3">
    <name type="scientific">Falsiroseomonas bella</name>
    <dbReference type="NCBI Taxonomy" id="2184016"/>
    <lineage>
        <taxon>Bacteria</taxon>
        <taxon>Pseudomonadati</taxon>
        <taxon>Pseudomonadota</taxon>
        <taxon>Alphaproteobacteria</taxon>
        <taxon>Acetobacterales</taxon>
        <taxon>Roseomonadaceae</taxon>
        <taxon>Falsiroseomonas</taxon>
    </lineage>
</organism>
<dbReference type="Proteomes" id="UP000245765">
    <property type="component" value="Unassembled WGS sequence"/>
</dbReference>
<name>A0A317F4S1_9PROT</name>
<gene>
    <name evidence="2" type="ORF">DFH01_26395</name>
</gene>
<proteinExistence type="predicted"/>
<dbReference type="EMBL" id="QGNA01000008">
    <property type="protein sequence ID" value="PWS34161.1"/>
    <property type="molecule type" value="Genomic_DNA"/>
</dbReference>
<evidence type="ECO:0000313" key="2">
    <source>
        <dbReference type="EMBL" id="PWS34161.1"/>
    </source>
</evidence>
<dbReference type="PROSITE" id="PS51257">
    <property type="entry name" value="PROKAR_LIPOPROTEIN"/>
    <property type="match status" value="1"/>
</dbReference>
<evidence type="ECO:0000256" key="1">
    <source>
        <dbReference type="SAM" id="SignalP"/>
    </source>
</evidence>
<keyword evidence="3" id="KW-1185">Reference proteome</keyword>
<keyword evidence="1" id="KW-0732">Signal</keyword>
<feature type="chain" id="PRO_5016270658" evidence="1">
    <location>
        <begin position="23"/>
        <end position="187"/>
    </location>
</feature>
<accession>A0A317F4S1</accession>
<protein>
    <submittedName>
        <fullName evidence="2">Uncharacterized protein</fullName>
    </submittedName>
</protein>
<feature type="signal peptide" evidence="1">
    <location>
        <begin position="1"/>
        <end position="22"/>
    </location>
</feature>
<comment type="caution">
    <text evidence="2">The sequence shown here is derived from an EMBL/GenBank/DDBJ whole genome shotgun (WGS) entry which is preliminary data.</text>
</comment>
<dbReference type="AlphaFoldDB" id="A0A317F4S1"/>
<sequence>MVVLNRAGAWAAGLVLLLGACAAPPEPVPPVPLQPQASAADPARQAVLSAAAAFADPARLAGHPADAARAVAQLAWMSVALQQDQWWTGANPTLFFTLREAEREVRGALGVRPEATTAAVTMAFAAAASALERDRRDEAAAALAPVAAAGGEAVLTRLDPMPLMPRAAAATHFADQQMLEIMRSDPE</sequence>
<reference evidence="3" key="1">
    <citation type="submission" date="2018-05" db="EMBL/GenBank/DDBJ databases">
        <authorList>
            <person name="Du Z."/>
            <person name="Wang X."/>
        </authorList>
    </citation>
    <scope>NUCLEOTIDE SEQUENCE [LARGE SCALE GENOMIC DNA]</scope>
    <source>
        <strain evidence="3">CQN31</strain>
    </source>
</reference>
<evidence type="ECO:0000313" key="3">
    <source>
        <dbReference type="Proteomes" id="UP000245765"/>
    </source>
</evidence>